<evidence type="ECO:0000313" key="2">
    <source>
        <dbReference type="EMBL" id="MDD8061343.1"/>
    </source>
</evidence>
<dbReference type="EMBL" id="JAQQPZ010000015">
    <property type="protein sequence ID" value="MDD8061343.1"/>
    <property type="molecule type" value="Genomic_DNA"/>
</dbReference>
<sequence length="81" mass="8744">MDIKILGTGCTKCQKLADAATEAAKAHNLDFQITKVTDIAQIMDYGVMSTPALVVDDQVVMSGRLASVEEIVALLKPYVKF</sequence>
<evidence type="ECO:0000259" key="1">
    <source>
        <dbReference type="Pfam" id="PF13192"/>
    </source>
</evidence>
<dbReference type="NCBIfam" id="TIGR00412">
    <property type="entry name" value="redox_disulf_2"/>
    <property type="match status" value="1"/>
</dbReference>
<dbReference type="PANTHER" id="PTHR36450:SF1">
    <property type="entry name" value="THIOREDOXIN"/>
    <property type="match status" value="1"/>
</dbReference>
<dbReference type="Pfam" id="PF13192">
    <property type="entry name" value="Thioredoxin_3"/>
    <property type="match status" value="1"/>
</dbReference>
<accession>A0ABT5TRT9</accession>
<reference evidence="2 3" key="1">
    <citation type="submission" date="2023-02" db="EMBL/GenBank/DDBJ databases">
        <title>Genome sequence of Shewanella metallivivens ER-Te-42B-Light, sp. nov., enriched from sulfide tube worms (Riftia pachyptila) isolated from Explorer Ridge in the Pacific Ocean.</title>
        <authorList>
            <person name="Maltman C."/>
            <person name="Kuzyk S.B."/>
            <person name="Kyndt J.A."/>
            <person name="Yurkov V."/>
        </authorList>
    </citation>
    <scope>NUCLEOTIDE SEQUENCE [LARGE SCALE GENOMIC DNA]</scope>
    <source>
        <strain evidence="2 3">ER-Te-42B-Light</strain>
    </source>
</reference>
<dbReference type="InterPro" id="IPR036249">
    <property type="entry name" value="Thioredoxin-like_sf"/>
</dbReference>
<dbReference type="Proteomes" id="UP001213691">
    <property type="component" value="Unassembled WGS sequence"/>
</dbReference>
<dbReference type="SUPFAM" id="SSF52833">
    <property type="entry name" value="Thioredoxin-like"/>
    <property type="match status" value="1"/>
</dbReference>
<dbReference type="Gene3D" id="3.40.30.10">
    <property type="entry name" value="Glutaredoxin"/>
    <property type="match status" value="1"/>
</dbReference>
<name>A0ABT5TRT9_9GAMM</name>
<dbReference type="InterPro" id="IPR005243">
    <property type="entry name" value="THIRX-like_proc"/>
</dbReference>
<dbReference type="PIRSF" id="PIRSF037031">
    <property type="entry name" value="Redox_disulphide_2"/>
    <property type="match status" value="1"/>
</dbReference>
<keyword evidence="3" id="KW-1185">Reference proteome</keyword>
<dbReference type="RefSeq" id="WP_238107235.1">
    <property type="nucleotide sequence ID" value="NZ_JAQQPZ010000015.1"/>
</dbReference>
<dbReference type="PANTHER" id="PTHR36450">
    <property type="entry name" value="THIOREDOXIN"/>
    <property type="match status" value="1"/>
</dbReference>
<gene>
    <name evidence="2" type="ORF">PQR79_19965</name>
</gene>
<evidence type="ECO:0000313" key="3">
    <source>
        <dbReference type="Proteomes" id="UP001213691"/>
    </source>
</evidence>
<comment type="caution">
    <text evidence="2">The sequence shown here is derived from an EMBL/GenBank/DDBJ whole genome shotgun (WGS) entry which is preliminary data.</text>
</comment>
<proteinExistence type="predicted"/>
<feature type="domain" description="Thioredoxin-like fold" evidence="1">
    <location>
        <begin position="1"/>
        <end position="76"/>
    </location>
</feature>
<organism evidence="2 3">
    <name type="scientific">Shewanella metallivivens</name>
    <dbReference type="NCBI Taxonomy" id="2872342"/>
    <lineage>
        <taxon>Bacteria</taxon>
        <taxon>Pseudomonadati</taxon>
        <taxon>Pseudomonadota</taxon>
        <taxon>Gammaproteobacteria</taxon>
        <taxon>Alteromonadales</taxon>
        <taxon>Shewanellaceae</taxon>
        <taxon>Shewanella</taxon>
    </lineage>
</organism>
<protein>
    <submittedName>
        <fullName evidence="2">Thioredoxin family protein</fullName>
    </submittedName>
</protein>
<dbReference type="InterPro" id="IPR012336">
    <property type="entry name" value="Thioredoxin-like_fold"/>
</dbReference>